<name>A0ACC1SDA9_9HYPO</name>
<comment type="caution">
    <text evidence="1">The sequence shown here is derived from an EMBL/GenBank/DDBJ whole genome shotgun (WGS) entry which is preliminary data.</text>
</comment>
<evidence type="ECO:0000313" key="1">
    <source>
        <dbReference type="EMBL" id="KAJ3537299.1"/>
    </source>
</evidence>
<keyword evidence="2" id="KW-1185">Reference proteome</keyword>
<gene>
    <name evidence="1" type="ORF">NM208_g6374</name>
</gene>
<dbReference type="Proteomes" id="UP001148629">
    <property type="component" value="Unassembled WGS sequence"/>
</dbReference>
<organism evidence="1 2">
    <name type="scientific">Fusarium decemcellulare</name>
    <dbReference type="NCBI Taxonomy" id="57161"/>
    <lineage>
        <taxon>Eukaryota</taxon>
        <taxon>Fungi</taxon>
        <taxon>Dikarya</taxon>
        <taxon>Ascomycota</taxon>
        <taxon>Pezizomycotina</taxon>
        <taxon>Sordariomycetes</taxon>
        <taxon>Hypocreomycetidae</taxon>
        <taxon>Hypocreales</taxon>
        <taxon>Nectriaceae</taxon>
        <taxon>Fusarium</taxon>
        <taxon>Fusarium decemcellulare species complex</taxon>
    </lineage>
</organism>
<dbReference type="EMBL" id="JANRMS010000588">
    <property type="protein sequence ID" value="KAJ3537299.1"/>
    <property type="molecule type" value="Genomic_DNA"/>
</dbReference>
<sequence length="94" mass="9304">MKYSATLATFTMAIVALAAPAELEARTGGGSGGGGNPTTCSSTGQKQVCCNGVLALNCLVQILGSQCSGDAYCCETGAPIGSLITINALNCINL</sequence>
<protein>
    <submittedName>
        <fullName evidence="1">Uncharacterized protein</fullName>
    </submittedName>
</protein>
<accession>A0ACC1SDA9</accession>
<proteinExistence type="predicted"/>
<reference evidence="1" key="1">
    <citation type="submission" date="2022-08" db="EMBL/GenBank/DDBJ databases">
        <title>Genome Sequence of Fusarium decemcellulare.</title>
        <authorList>
            <person name="Buettner E."/>
        </authorList>
    </citation>
    <scope>NUCLEOTIDE SEQUENCE</scope>
    <source>
        <strain evidence="1">Babe19</strain>
    </source>
</reference>
<evidence type="ECO:0000313" key="2">
    <source>
        <dbReference type="Proteomes" id="UP001148629"/>
    </source>
</evidence>